<reference evidence="1" key="1">
    <citation type="submission" date="2014-05" db="EMBL/GenBank/DDBJ databases">
        <authorList>
            <person name="Chronopoulou M."/>
        </authorList>
    </citation>
    <scope>NUCLEOTIDE SEQUENCE</scope>
    <source>
        <tissue evidence="1">Whole organism</tissue>
    </source>
</reference>
<sequence length="46" mass="5516">MKVLLMRMMIRTRNFCRGGIMLNQIIIFFRLRVTGYKASRRPSEPI</sequence>
<evidence type="ECO:0000313" key="1">
    <source>
        <dbReference type="EMBL" id="CDW23475.1"/>
    </source>
</evidence>
<dbReference type="EMBL" id="HACA01006114">
    <property type="protein sequence ID" value="CDW23475.1"/>
    <property type="molecule type" value="Transcribed_RNA"/>
</dbReference>
<dbReference type="AlphaFoldDB" id="A0A0K2TCB5"/>
<accession>A0A0K2TCB5</accession>
<name>A0A0K2TCB5_LEPSM</name>
<organism evidence="1">
    <name type="scientific">Lepeophtheirus salmonis</name>
    <name type="common">Salmon louse</name>
    <name type="synonym">Caligus salmonis</name>
    <dbReference type="NCBI Taxonomy" id="72036"/>
    <lineage>
        <taxon>Eukaryota</taxon>
        <taxon>Metazoa</taxon>
        <taxon>Ecdysozoa</taxon>
        <taxon>Arthropoda</taxon>
        <taxon>Crustacea</taxon>
        <taxon>Multicrustacea</taxon>
        <taxon>Hexanauplia</taxon>
        <taxon>Copepoda</taxon>
        <taxon>Siphonostomatoida</taxon>
        <taxon>Caligidae</taxon>
        <taxon>Lepeophtheirus</taxon>
    </lineage>
</organism>
<protein>
    <submittedName>
        <fullName evidence="1">Uncharacterized protein</fullName>
    </submittedName>
</protein>
<proteinExistence type="predicted"/>